<proteinExistence type="predicted"/>
<name>D0W9M8_NEILA</name>
<gene>
    <name evidence="2" type="ORF">NEILACOT_04240</name>
</gene>
<reference evidence="2 3" key="1">
    <citation type="submission" date="2009-10" db="EMBL/GenBank/DDBJ databases">
        <authorList>
            <person name="Weinstock G."/>
            <person name="Sodergren E."/>
            <person name="Clifton S."/>
            <person name="Fulton L."/>
            <person name="Fulton B."/>
            <person name="Courtney L."/>
            <person name="Fronick C."/>
            <person name="Harrison M."/>
            <person name="Strong C."/>
            <person name="Farmer C."/>
            <person name="Delahaunty K."/>
            <person name="Markovic C."/>
            <person name="Hall O."/>
            <person name="Minx P."/>
            <person name="Tomlinson C."/>
            <person name="Mitreva M."/>
            <person name="Nelson J."/>
            <person name="Hou S."/>
            <person name="Wollam A."/>
            <person name="Pepin K.H."/>
            <person name="Johnson M."/>
            <person name="Bhonagiri V."/>
            <person name="Nash W.E."/>
            <person name="Warren W."/>
            <person name="Chinwalla A."/>
            <person name="Mardis E.R."/>
            <person name="Wilson R.K."/>
        </authorList>
    </citation>
    <scope>NUCLEOTIDE SEQUENCE [LARGE SCALE GENOMIC DNA]</scope>
    <source>
        <strain evidence="2 3">ATCC 23970</strain>
    </source>
</reference>
<accession>D0W9M8</accession>
<dbReference type="EMBL" id="ACEQ02000013">
    <property type="protein sequence ID" value="EEZ75686.1"/>
    <property type="molecule type" value="Genomic_DNA"/>
</dbReference>
<sequence length="41" mass="4917">MTEFQTAFNVLSGFRRHRPPPSFPHKRESRPSGWRKYSKVI</sequence>
<organism evidence="2 3">
    <name type="scientific">Neisseria lactamica ATCC 23970</name>
    <dbReference type="NCBI Taxonomy" id="546265"/>
    <lineage>
        <taxon>Bacteria</taxon>
        <taxon>Pseudomonadati</taxon>
        <taxon>Pseudomonadota</taxon>
        <taxon>Betaproteobacteria</taxon>
        <taxon>Neisseriales</taxon>
        <taxon>Neisseriaceae</taxon>
        <taxon>Neisseria</taxon>
    </lineage>
</organism>
<evidence type="ECO:0000313" key="2">
    <source>
        <dbReference type="EMBL" id="EEZ75686.1"/>
    </source>
</evidence>
<evidence type="ECO:0000313" key="3">
    <source>
        <dbReference type="Proteomes" id="UP000003843"/>
    </source>
</evidence>
<feature type="region of interest" description="Disordered" evidence="1">
    <location>
        <begin position="15"/>
        <end position="41"/>
    </location>
</feature>
<protein>
    <submittedName>
        <fullName evidence="2">Uncharacterized protein</fullName>
    </submittedName>
</protein>
<dbReference type="Proteomes" id="UP000003843">
    <property type="component" value="Unassembled WGS sequence"/>
</dbReference>
<evidence type="ECO:0000256" key="1">
    <source>
        <dbReference type="SAM" id="MobiDB-lite"/>
    </source>
</evidence>
<comment type="caution">
    <text evidence="2">The sequence shown here is derived from an EMBL/GenBank/DDBJ whole genome shotgun (WGS) entry which is preliminary data.</text>
</comment>
<dbReference type="AlphaFoldDB" id="D0W9M8"/>